<accession>A0A2S8GPH0</accession>
<evidence type="ECO:0000256" key="1">
    <source>
        <dbReference type="SAM" id="MobiDB-lite"/>
    </source>
</evidence>
<dbReference type="InterPro" id="IPR045584">
    <property type="entry name" value="Pilin-like"/>
</dbReference>
<gene>
    <name evidence="3" type="ORF">C5Y93_10100</name>
</gene>
<dbReference type="InterPro" id="IPR011453">
    <property type="entry name" value="DUF1559"/>
</dbReference>
<dbReference type="NCBIfam" id="TIGR04294">
    <property type="entry name" value="pre_pil_HX9DG"/>
    <property type="match status" value="1"/>
</dbReference>
<comment type="caution">
    <text evidence="3">The sequence shown here is derived from an EMBL/GenBank/DDBJ whole genome shotgun (WGS) entry which is preliminary data.</text>
</comment>
<evidence type="ECO:0000313" key="4">
    <source>
        <dbReference type="Proteomes" id="UP000237819"/>
    </source>
</evidence>
<sequence length="321" mass="34663">MSARKGFTLVELLVVIAIIGVLVALLLPAVQQAREAARRTSCFNNLKQLGLAMHNYHDTFGSFPSGYIATNTDHRTPLAEGDPGWGWASLILPQMEQGNIADSLIDFRLSILHGSNQAARETIIQAYNCPSDRSPEIFELHDESEAHLTELASANYVGCFGTTELHDCEGLASGQKCQGTGLLDHNGRYGMKDVIDGTSNTLMVGERAATLPGAEHPNLSTWVGAVRGGEESLARILGIADHAPNSQYKRDHDDHDHDDHDDDDDGHGHVHLDDFGSRHPAGTNFAFADGSVHLITETIDLNVYQALATRAGGEVVSSSSY</sequence>
<dbReference type="Pfam" id="PF07596">
    <property type="entry name" value="SBP_bac_10"/>
    <property type="match status" value="1"/>
</dbReference>
<feature type="compositionally biased region" description="Basic and acidic residues" evidence="1">
    <location>
        <begin position="266"/>
        <end position="275"/>
    </location>
</feature>
<reference evidence="3 4" key="1">
    <citation type="submission" date="2018-02" db="EMBL/GenBank/DDBJ databases">
        <title>Comparative genomes isolates from brazilian mangrove.</title>
        <authorList>
            <person name="Araujo J.E."/>
            <person name="Taketani R.G."/>
            <person name="Silva M.C.P."/>
            <person name="Loureco M.V."/>
            <person name="Andreote F.D."/>
        </authorList>
    </citation>
    <scope>NUCLEOTIDE SEQUENCE [LARGE SCALE GENOMIC DNA]</scope>
    <source>
        <strain evidence="3 4">Nap-Phe MGV</strain>
    </source>
</reference>
<dbReference type="NCBIfam" id="TIGR02532">
    <property type="entry name" value="IV_pilin_GFxxxE"/>
    <property type="match status" value="1"/>
</dbReference>
<evidence type="ECO:0000259" key="2">
    <source>
        <dbReference type="Pfam" id="PF07596"/>
    </source>
</evidence>
<dbReference type="PANTHER" id="PTHR30093:SF2">
    <property type="entry name" value="TYPE II SECRETION SYSTEM PROTEIN H"/>
    <property type="match status" value="1"/>
</dbReference>
<feature type="domain" description="DUF1559" evidence="2">
    <location>
        <begin position="31"/>
        <end position="301"/>
    </location>
</feature>
<feature type="region of interest" description="Disordered" evidence="1">
    <location>
        <begin position="245"/>
        <end position="275"/>
    </location>
</feature>
<organism evidence="3 4">
    <name type="scientific">Blastopirellula marina</name>
    <dbReference type="NCBI Taxonomy" id="124"/>
    <lineage>
        <taxon>Bacteria</taxon>
        <taxon>Pseudomonadati</taxon>
        <taxon>Planctomycetota</taxon>
        <taxon>Planctomycetia</taxon>
        <taxon>Pirellulales</taxon>
        <taxon>Pirellulaceae</taxon>
        <taxon>Blastopirellula</taxon>
    </lineage>
</organism>
<dbReference type="Gene3D" id="3.30.700.10">
    <property type="entry name" value="Glycoprotein, Type 4 Pilin"/>
    <property type="match status" value="1"/>
</dbReference>
<dbReference type="InterPro" id="IPR027558">
    <property type="entry name" value="Pre_pil_HX9DG_C"/>
</dbReference>
<dbReference type="InterPro" id="IPR012902">
    <property type="entry name" value="N_methyl_site"/>
</dbReference>
<dbReference type="Pfam" id="PF07963">
    <property type="entry name" value="N_methyl"/>
    <property type="match status" value="1"/>
</dbReference>
<dbReference type="PANTHER" id="PTHR30093">
    <property type="entry name" value="GENERAL SECRETION PATHWAY PROTEIN G"/>
    <property type="match status" value="1"/>
</dbReference>
<name>A0A2S8GPH0_9BACT</name>
<proteinExistence type="predicted"/>
<protein>
    <submittedName>
        <fullName evidence="3">Prepilin-type cleavage/methylation domain-containing protein</fullName>
    </submittedName>
</protein>
<feature type="compositionally biased region" description="Basic and acidic residues" evidence="1">
    <location>
        <begin position="248"/>
        <end position="258"/>
    </location>
</feature>
<dbReference type="EMBL" id="PUHZ01000010">
    <property type="protein sequence ID" value="PQO46325.1"/>
    <property type="molecule type" value="Genomic_DNA"/>
</dbReference>
<dbReference type="PROSITE" id="PS00409">
    <property type="entry name" value="PROKAR_NTER_METHYL"/>
    <property type="match status" value="1"/>
</dbReference>
<dbReference type="OrthoDB" id="255848at2"/>
<evidence type="ECO:0000313" key="3">
    <source>
        <dbReference type="EMBL" id="PQO46325.1"/>
    </source>
</evidence>
<dbReference type="RefSeq" id="WP_105335296.1">
    <property type="nucleotide sequence ID" value="NZ_PUHZ01000010.1"/>
</dbReference>
<dbReference type="Proteomes" id="UP000237819">
    <property type="component" value="Unassembled WGS sequence"/>
</dbReference>
<dbReference type="SUPFAM" id="SSF54523">
    <property type="entry name" value="Pili subunits"/>
    <property type="match status" value="1"/>
</dbReference>
<dbReference type="AlphaFoldDB" id="A0A2S8GPH0"/>